<evidence type="ECO:0008006" key="6">
    <source>
        <dbReference type="Google" id="ProtNLM"/>
    </source>
</evidence>
<evidence type="ECO:0000256" key="2">
    <source>
        <dbReference type="ARBA" id="ARBA00023163"/>
    </source>
</evidence>
<sequence>MAVCDEQPPTCGGCAKRGLQCDYQELVPAKKEANPSSSSSSASFFSSSSSPSGLSLVKAASDEKGVIFEFHPLTRLVGGGVGGTSGQAHDKLTPYYTPHTNIPIRTSPSSSLSPYVNLTDQDLFLLHHYRTTACHTLFHHGDHRKGQIWQHLVPELARIYPFVMHNILSLAAMHLATVQPHMLQEYTLLAAKHQSHVIKAAQARVASQQVNRENCSAVVICSSLLLIYELAILHPSYFVSTRASASPSSTASSSSFSSSFSSASSSSVSSSSSSSSSSLPVDEIVQKMLVMRRLVGLWNISMPLFSQGPARSLLCTGKPDLTSPLAVEVRLSLDRVLAASNTHVTDRQQRNAYRAAADSLWLCFEYCVLSAPPDWFRGLAWPNMVSTRFMAALVEREPLALVLVAHYCALLFLHPGGWWMHGWPQPLLTSLVGAVVADESDPISPTKDLFAWPAKVIGLTI</sequence>
<dbReference type="CDD" id="cd00067">
    <property type="entry name" value="GAL4"/>
    <property type="match status" value="1"/>
</dbReference>
<dbReference type="VEuPathDB" id="FungiDB:MGYG_07243"/>
<dbReference type="InterPro" id="IPR021858">
    <property type="entry name" value="Fun_TF"/>
</dbReference>
<organism evidence="5">
    <name type="scientific">Arthroderma gypseum (strain ATCC MYA-4604 / CBS 118893)</name>
    <name type="common">Microsporum gypseum</name>
    <dbReference type="NCBI Taxonomy" id="535722"/>
    <lineage>
        <taxon>Eukaryota</taxon>
        <taxon>Fungi</taxon>
        <taxon>Dikarya</taxon>
        <taxon>Ascomycota</taxon>
        <taxon>Pezizomycotina</taxon>
        <taxon>Eurotiomycetes</taxon>
        <taxon>Eurotiomycetidae</taxon>
        <taxon>Onygenales</taxon>
        <taxon>Arthrodermataceae</taxon>
        <taxon>Nannizzia</taxon>
    </lineage>
</organism>
<protein>
    <recommendedName>
        <fullName evidence="6">Zn(2)-C6 fungal-type domain-containing protein</fullName>
    </recommendedName>
</protein>
<evidence type="ECO:0000313" key="4">
    <source>
        <dbReference type="EMBL" id="EFR04236.1"/>
    </source>
</evidence>
<proteinExistence type="predicted"/>
<accession>E4V2H1</accession>
<reference evidence="5" key="1">
    <citation type="journal article" date="2012" name="MBio">
        <title>Comparative genome analysis of Trichophyton rubrum and related dermatophytes reveals candidate genes involved in infection.</title>
        <authorList>
            <person name="Martinez D.A."/>
            <person name="Oliver B.G."/>
            <person name="Graeser Y."/>
            <person name="Goldberg J.M."/>
            <person name="Li W."/>
            <person name="Martinez-Rossi N.M."/>
            <person name="Monod M."/>
            <person name="Shelest E."/>
            <person name="Barton R.C."/>
            <person name="Birch E."/>
            <person name="Brakhage A.A."/>
            <person name="Chen Z."/>
            <person name="Gurr S.J."/>
            <person name="Heiman D."/>
            <person name="Heitman J."/>
            <person name="Kosti I."/>
            <person name="Rossi A."/>
            <person name="Saif S."/>
            <person name="Samalova M."/>
            <person name="Saunders C.W."/>
            <person name="Shea T."/>
            <person name="Summerbell R.C."/>
            <person name="Xu J."/>
            <person name="Young S."/>
            <person name="Zeng Q."/>
            <person name="Birren B.W."/>
            <person name="Cuomo C.A."/>
            <person name="White T.C."/>
        </authorList>
    </citation>
    <scope>NUCLEOTIDE SEQUENCE [LARGE SCALE GENOMIC DNA]</scope>
    <source>
        <strain evidence="5">ATCC MYA-4604 / CBS 118893</strain>
    </source>
</reference>
<dbReference type="GO" id="GO:0001228">
    <property type="term" value="F:DNA-binding transcription activator activity, RNA polymerase II-specific"/>
    <property type="evidence" value="ECO:0007669"/>
    <property type="project" value="TreeGrafter"/>
</dbReference>
<dbReference type="HOGENOM" id="CLU_024934_0_4_1"/>
<dbReference type="InParanoid" id="E4V2H1"/>
<dbReference type="EMBL" id="DS989827">
    <property type="protein sequence ID" value="EFR04236.1"/>
    <property type="molecule type" value="Genomic_DNA"/>
</dbReference>
<gene>
    <name evidence="4" type="ORF">MGYG_07243</name>
</gene>
<dbReference type="eggNOG" id="ENOG502RSHF">
    <property type="taxonomic scope" value="Eukaryota"/>
</dbReference>
<dbReference type="GeneID" id="10026494"/>
<dbReference type="PANTHER" id="PTHR47784:SF5">
    <property type="entry name" value="STEROL UPTAKE CONTROL PROTEIN 2"/>
    <property type="match status" value="1"/>
</dbReference>
<dbReference type="Proteomes" id="UP000002669">
    <property type="component" value="Unassembled WGS sequence"/>
</dbReference>
<name>E4V2H1_ARTGP</name>
<dbReference type="OMA" id="PFVMHNI"/>
<dbReference type="RefSeq" id="XP_003171244.1">
    <property type="nucleotide sequence ID" value="XM_003171196.1"/>
</dbReference>
<keyword evidence="3" id="KW-0539">Nucleus</keyword>
<evidence type="ECO:0000313" key="5">
    <source>
        <dbReference type="Proteomes" id="UP000002669"/>
    </source>
</evidence>
<dbReference type="PANTHER" id="PTHR47784">
    <property type="entry name" value="STEROL UPTAKE CONTROL PROTEIN 2"/>
    <property type="match status" value="1"/>
</dbReference>
<dbReference type="GO" id="GO:0008270">
    <property type="term" value="F:zinc ion binding"/>
    <property type="evidence" value="ECO:0007669"/>
    <property type="project" value="InterPro"/>
</dbReference>
<keyword evidence="5" id="KW-1185">Reference proteome</keyword>
<evidence type="ECO:0000256" key="1">
    <source>
        <dbReference type="ARBA" id="ARBA00023015"/>
    </source>
</evidence>
<dbReference type="OrthoDB" id="4937900at2759"/>
<dbReference type="Pfam" id="PF11951">
    <property type="entry name" value="Fungal_trans_2"/>
    <property type="match status" value="1"/>
</dbReference>
<dbReference type="AlphaFoldDB" id="E4V2H1"/>
<keyword evidence="2" id="KW-0804">Transcription</keyword>
<dbReference type="InterPro" id="IPR053157">
    <property type="entry name" value="Sterol_Uptake_Regulator"/>
</dbReference>
<dbReference type="InterPro" id="IPR001138">
    <property type="entry name" value="Zn2Cys6_DnaBD"/>
</dbReference>
<evidence type="ECO:0000256" key="3">
    <source>
        <dbReference type="ARBA" id="ARBA00023242"/>
    </source>
</evidence>
<keyword evidence="1" id="KW-0805">Transcription regulation</keyword>